<protein>
    <recommendedName>
        <fullName evidence="3">Aminotransferase-like plant mobile domain-containing protein</fullName>
    </recommendedName>
</protein>
<dbReference type="EMBL" id="JASCZI010000369">
    <property type="protein sequence ID" value="MED6111367.1"/>
    <property type="molecule type" value="Genomic_DNA"/>
</dbReference>
<name>A0ABU6QHX1_9FABA</name>
<accession>A0ABU6QHX1</accession>
<reference evidence="1 2" key="1">
    <citation type="journal article" date="2023" name="Plants (Basel)">
        <title>Bridging the Gap: Combining Genomics and Transcriptomics Approaches to Understand Stylosanthes scabra, an Orphan Legume from the Brazilian Caatinga.</title>
        <authorList>
            <person name="Ferreira-Neto J.R.C."/>
            <person name="da Silva M.D."/>
            <person name="Binneck E."/>
            <person name="de Melo N.F."/>
            <person name="da Silva R.H."/>
            <person name="de Melo A.L.T.M."/>
            <person name="Pandolfi V."/>
            <person name="Bustamante F.O."/>
            <person name="Brasileiro-Vidal A.C."/>
            <person name="Benko-Iseppon A.M."/>
        </authorList>
    </citation>
    <scope>NUCLEOTIDE SEQUENCE [LARGE SCALE GENOMIC DNA]</scope>
    <source>
        <tissue evidence="1">Leaves</tissue>
    </source>
</reference>
<gene>
    <name evidence="1" type="ORF">PIB30_051715</name>
</gene>
<comment type="caution">
    <text evidence="1">The sequence shown here is derived from an EMBL/GenBank/DDBJ whole genome shotgun (WGS) entry which is preliminary data.</text>
</comment>
<organism evidence="1 2">
    <name type="scientific">Stylosanthes scabra</name>
    <dbReference type="NCBI Taxonomy" id="79078"/>
    <lineage>
        <taxon>Eukaryota</taxon>
        <taxon>Viridiplantae</taxon>
        <taxon>Streptophyta</taxon>
        <taxon>Embryophyta</taxon>
        <taxon>Tracheophyta</taxon>
        <taxon>Spermatophyta</taxon>
        <taxon>Magnoliopsida</taxon>
        <taxon>eudicotyledons</taxon>
        <taxon>Gunneridae</taxon>
        <taxon>Pentapetalae</taxon>
        <taxon>rosids</taxon>
        <taxon>fabids</taxon>
        <taxon>Fabales</taxon>
        <taxon>Fabaceae</taxon>
        <taxon>Papilionoideae</taxon>
        <taxon>50 kb inversion clade</taxon>
        <taxon>dalbergioids sensu lato</taxon>
        <taxon>Dalbergieae</taxon>
        <taxon>Pterocarpus clade</taxon>
        <taxon>Stylosanthes</taxon>
    </lineage>
</organism>
<evidence type="ECO:0000313" key="1">
    <source>
        <dbReference type="EMBL" id="MED6111367.1"/>
    </source>
</evidence>
<dbReference type="Proteomes" id="UP001341840">
    <property type="component" value="Unassembled WGS sequence"/>
</dbReference>
<keyword evidence="2" id="KW-1185">Reference proteome</keyword>
<sequence length="83" mass="9204">MMLLSTILFGDKTATRVHLRWLPFVEHIDDLRRYSWGFAVLSCRAGYSSGFQPLDLIGLTPSSGSWPPGVGGICPPSTRRSHE</sequence>
<proteinExistence type="predicted"/>
<evidence type="ECO:0008006" key="3">
    <source>
        <dbReference type="Google" id="ProtNLM"/>
    </source>
</evidence>
<evidence type="ECO:0000313" key="2">
    <source>
        <dbReference type="Proteomes" id="UP001341840"/>
    </source>
</evidence>